<sequence length="229" mass="26511">MGLYLNVKKTKVMTTASNGTVHITIDNEDFESVQDFLFLRSKIDRGGDSGPEVKQRIALGRSAMQGMEKIWKSKDISIATRTRMINAIVFLISTYACESWMLKKGDKRKIDAFELWVWRRMLRVPWTAMVTNKTILERIKSKGSLEGKITKQQLSYFGHIMRANSLETALMLSKVSGLRRRGRQRTRWLDTIKADTNMNMKDLKEAVRDREAWKKTIHKVTKSRPRLNG</sequence>
<dbReference type="AlphaFoldDB" id="A0A914X2B8"/>
<evidence type="ECO:0000313" key="1">
    <source>
        <dbReference type="Proteomes" id="UP000887566"/>
    </source>
</evidence>
<evidence type="ECO:0000313" key="2">
    <source>
        <dbReference type="WBParaSite" id="PSAMB.scaffold6048size10304.g27827.t1"/>
    </source>
</evidence>
<accession>A0A914X2B8</accession>
<dbReference type="Proteomes" id="UP000887566">
    <property type="component" value="Unplaced"/>
</dbReference>
<dbReference type="PANTHER" id="PTHR47027:SF8">
    <property type="entry name" value="RIBONUCLEASE H"/>
    <property type="match status" value="1"/>
</dbReference>
<name>A0A914X2B8_9BILA</name>
<dbReference type="WBParaSite" id="PSAMB.scaffold6048size10304.g27827.t1">
    <property type="protein sequence ID" value="PSAMB.scaffold6048size10304.g27827.t1"/>
    <property type="gene ID" value="PSAMB.scaffold6048size10304.g27827"/>
</dbReference>
<dbReference type="PANTHER" id="PTHR47027">
    <property type="entry name" value="REVERSE TRANSCRIPTASE DOMAIN-CONTAINING PROTEIN"/>
    <property type="match status" value="1"/>
</dbReference>
<reference evidence="2" key="1">
    <citation type="submission" date="2022-11" db="UniProtKB">
        <authorList>
            <consortium name="WormBaseParasite"/>
        </authorList>
    </citation>
    <scope>IDENTIFICATION</scope>
</reference>
<organism evidence="1 2">
    <name type="scientific">Plectus sambesii</name>
    <dbReference type="NCBI Taxonomy" id="2011161"/>
    <lineage>
        <taxon>Eukaryota</taxon>
        <taxon>Metazoa</taxon>
        <taxon>Ecdysozoa</taxon>
        <taxon>Nematoda</taxon>
        <taxon>Chromadorea</taxon>
        <taxon>Plectida</taxon>
        <taxon>Plectina</taxon>
        <taxon>Plectoidea</taxon>
        <taxon>Plectidae</taxon>
        <taxon>Plectus</taxon>
    </lineage>
</organism>
<proteinExistence type="predicted"/>
<keyword evidence="1" id="KW-1185">Reference proteome</keyword>
<protein>
    <submittedName>
        <fullName evidence="2">Reverse transcriptase domain-containing protein</fullName>
    </submittedName>
</protein>